<sequence length="148" mass="15929">MCMQSIECKMGQLDQLGQEDHPYYRAITDNKEDCSESCLEVCNFDGSLLKDGYYDDNKYPLRRGTHTANTAARVFVKVAQAFGGAAAGTAAPYAHLATYKDNIAVASFAAVQKGIFVSCATGNAGPINGTATNLAPWVLTSNSWSKHH</sequence>
<accession>A0A2U1LNE6</accession>
<evidence type="ECO:0000313" key="3">
    <source>
        <dbReference type="EMBL" id="PWA50512.1"/>
    </source>
</evidence>
<evidence type="ECO:0000256" key="1">
    <source>
        <dbReference type="ARBA" id="ARBA00011073"/>
    </source>
</evidence>
<comment type="caution">
    <text evidence="3">The sequence shown here is derived from an EMBL/GenBank/DDBJ whole genome shotgun (WGS) entry which is preliminary data.</text>
</comment>
<dbReference type="GO" id="GO:0006508">
    <property type="term" value="P:proteolysis"/>
    <property type="evidence" value="ECO:0007669"/>
    <property type="project" value="InterPro"/>
</dbReference>
<proteinExistence type="inferred from homology"/>
<dbReference type="OrthoDB" id="1713766at2759"/>
<evidence type="ECO:0000313" key="4">
    <source>
        <dbReference type="Proteomes" id="UP000245207"/>
    </source>
</evidence>
<evidence type="ECO:0000256" key="2">
    <source>
        <dbReference type="ARBA" id="ARBA00022729"/>
    </source>
</evidence>
<dbReference type="GO" id="GO:0004252">
    <property type="term" value="F:serine-type endopeptidase activity"/>
    <property type="evidence" value="ECO:0007669"/>
    <property type="project" value="InterPro"/>
</dbReference>
<keyword evidence="4" id="KW-1185">Reference proteome</keyword>
<gene>
    <name evidence="3" type="ORF">CTI12_AA331090</name>
</gene>
<dbReference type="Gene3D" id="3.40.50.200">
    <property type="entry name" value="Peptidase S8/S53 domain"/>
    <property type="match status" value="1"/>
</dbReference>
<dbReference type="AlphaFoldDB" id="A0A2U1LNE6"/>
<comment type="similarity">
    <text evidence="1">Belongs to the peptidase S8 family.</text>
</comment>
<name>A0A2U1LNE6_ARTAN</name>
<dbReference type="InterPro" id="IPR036852">
    <property type="entry name" value="Peptidase_S8/S53_dom_sf"/>
</dbReference>
<dbReference type="Proteomes" id="UP000245207">
    <property type="component" value="Unassembled WGS sequence"/>
</dbReference>
<dbReference type="EMBL" id="PKPP01008502">
    <property type="protein sequence ID" value="PWA50512.1"/>
    <property type="molecule type" value="Genomic_DNA"/>
</dbReference>
<protein>
    <submittedName>
        <fullName evidence="3">Peptidase S8/S53 domain-containing protein</fullName>
    </submittedName>
</protein>
<dbReference type="SUPFAM" id="SSF52743">
    <property type="entry name" value="Subtilisin-like"/>
    <property type="match status" value="1"/>
</dbReference>
<reference evidence="3 4" key="1">
    <citation type="journal article" date="2018" name="Mol. Plant">
        <title>The genome of Artemisia annua provides insight into the evolution of Asteraceae family and artemisinin biosynthesis.</title>
        <authorList>
            <person name="Shen Q."/>
            <person name="Zhang L."/>
            <person name="Liao Z."/>
            <person name="Wang S."/>
            <person name="Yan T."/>
            <person name="Shi P."/>
            <person name="Liu M."/>
            <person name="Fu X."/>
            <person name="Pan Q."/>
            <person name="Wang Y."/>
            <person name="Lv Z."/>
            <person name="Lu X."/>
            <person name="Zhang F."/>
            <person name="Jiang W."/>
            <person name="Ma Y."/>
            <person name="Chen M."/>
            <person name="Hao X."/>
            <person name="Li L."/>
            <person name="Tang Y."/>
            <person name="Lv G."/>
            <person name="Zhou Y."/>
            <person name="Sun X."/>
            <person name="Brodelius P.E."/>
            <person name="Rose J.K.C."/>
            <person name="Tang K."/>
        </authorList>
    </citation>
    <scope>NUCLEOTIDE SEQUENCE [LARGE SCALE GENOMIC DNA]</scope>
    <source>
        <strain evidence="4">cv. Huhao1</strain>
        <tissue evidence="3">Leaf</tissue>
    </source>
</reference>
<dbReference type="PANTHER" id="PTHR10795">
    <property type="entry name" value="PROPROTEIN CONVERTASE SUBTILISIN/KEXIN"/>
    <property type="match status" value="1"/>
</dbReference>
<dbReference type="InterPro" id="IPR045051">
    <property type="entry name" value="SBT"/>
</dbReference>
<dbReference type="STRING" id="35608.A0A2U1LNE6"/>
<keyword evidence="2" id="KW-0732">Signal</keyword>
<organism evidence="3 4">
    <name type="scientific">Artemisia annua</name>
    <name type="common">Sweet wormwood</name>
    <dbReference type="NCBI Taxonomy" id="35608"/>
    <lineage>
        <taxon>Eukaryota</taxon>
        <taxon>Viridiplantae</taxon>
        <taxon>Streptophyta</taxon>
        <taxon>Embryophyta</taxon>
        <taxon>Tracheophyta</taxon>
        <taxon>Spermatophyta</taxon>
        <taxon>Magnoliopsida</taxon>
        <taxon>eudicotyledons</taxon>
        <taxon>Gunneridae</taxon>
        <taxon>Pentapetalae</taxon>
        <taxon>asterids</taxon>
        <taxon>campanulids</taxon>
        <taxon>Asterales</taxon>
        <taxon>Asteraceae</taxon>
        <taxon>Asteroideae</taxon>
        <taxon>Anthemideae</taxon>
        <taxon>Artemisiinae</taxon>
        <taxon>Artemisia</taxon>
    </lineage>
</organism>